<comment type="caution">
    <text evidence="4">The sequence shown here is derived from an EMBL/GenBank/DDBJ whole genome shotgun (WGS) entry which is preliminary data.</text>
</comment>
<dbReference type="SUPFAM" id="SSF56487">
    <property type="entry name" value="SRCR-like"/>
    <property type="match status" value="1"/>
</dbReference>
<proteinExistence type="predicted"/>
<name>A0ABQ9E191_9PASS</name>
<evidence type="ECO:0000256" key="2">
    <source>
        <dbReference type="PROSITE-ProRule" id="PRU00196"/>
    </source>
</evidence>
<dbReference type="PROSITE" id="PS50287">
    <property type="entry name" value="SRCR_2"/>
    <property type="match status" value="1"/>
</dbReference>
<feature type="domain" description="SRCR" evidence="3">
    <location>
        <begin position="43"/>
        <end position="88"/>
    </location>
</feature>
<evidence type="ECO:0000313" key="5">
    <source>
        <dbReference type="Proteomes" id="UP001145742"/>
    </source>
</evidence>
<comment type="caution">
    <text evidence="2">Lacks conserved residue(s) required for the propagation of feature annotation.</text>
</comment>
<sequence length="170" mass="18486">MAPLGRVFRAFGMPRELGAEHAGLFWDEGRAEPGDFTGIVDSLRLVEGESQCDGWLELAIIPGNWHRVPGEVLLERNFSRVCNKLGCGGLDKTDAVAGPVRMLTMSESEQNTMKTVIHTVWKITNPTQKVDDTPDILDMWLVTTGPTDIPHGAAVFCSGGCPEKGRLLGP</sequence>
<dbReference type="InterPro" id="IPR036772">
    <property type="entry name" value="SRCR-like_dom_sf"/>
</dbReference>
<protein>
    <recommendedName>
        <fullName evidence="3">SRCR domain-containing protein</fullName>
    </recommendedName>
</protein>
<gene>
    <name evidence="4" type="ORF">WISP_00083</name>
</gene>
<reference evidence="4" key="1">
    <citation type="submission" date="2019-10" db="EMBL/GenBank/DDBJ databases">
        <authorList>
            <person name="Soares A.E.R."/>
            <person name="Aleixo A."/>
            <person name="Schneider P."/>
            <person name="Miyaki C.Y."/>
            <person name="Schneider M.P."/>
            <person name="Mello C."/>
            <person name="Vasconcelos A.T.R."/>
        </authorList>
    </citation>
    <scope>NUCLEOTIDE SEQUENCE</scope>
    <source>
        <tissue evidence="4">Muscle</tissue>
    </source>
</reference>
<dbReference type="EMBL" id="WHWB01009305">
    <property type="protein sequence ID" value="KAJ7428851.1"/>
    <property type="molecule type" value="Genomic_DNA"/>
</dbReference>
<evidence type="ECO:0000256" key="1">
    <source>
        <dbReference type="ARBA" id="ARBA00023157"/>
    </source>
</evidence>
<dbReference type="Gene3D" id="3.10.250.10">
    <property type="entry name" value="SRCR-like domain"/>
    <property type="match status" value="1"/>
</dbReference>
<accession>A0ABQ9E191</accession>
<organism evidence="4 5">
    <name type="scientific">Willisornis vidua</name>
    <name type="common">Xingu scale-backed antbird</name>
    <dbReference type="NCBI Taxonomy" id="1566151"/>
    <lineage>
        <taxon>Eukaryota</taxon>
        <taxon>Metazoa</taxon>
        <taxon>Chordata</taxon>
        <taxon>Craniata</taxon>
        <taxon>Vertebrata</taxon>
        <taxon>Euteleostomi</taxon>
        <taxon>Archelosauria</taxon>
        <taxon>Archosauria</taxon>
        <taxon>Dinosauria</taxon>
        <taxon>Saurischia</taxon>
        <taxon>Theropoda</taxon>
        <taxon>Coelurosauria</taxon>
        <taxon>Aves</taxon>
        <taxon>Neognathae</taxon>
        <taxon>Neoaves</taxon>
        <taxon>Telluraves</taxon>
        <taxon>Australaves</taxon>
        <taxon>Passeriformes</taxon>
        <taxon>Thamnophilidae</taxon>
        <taxon>Willisornis</taxon>
    </lineage>
</organism>
<keyword evidence="1" id="KW-1015">Disulfide bond</keyword>
<keyword evidence="5" id="KW-1185">Reference proteome</keyword>
<evidence type="ECO:0000313" key="4">
    <source>
        <dbReference type="EMBL" id="KAJ7428851.1"/>
    </source>
</evidence>
<dbReference type="InterPro" id="IPR001190">
    <property type="entry name" value="SRCR"/>
</dbReference>
<evidence type="ECO:0000259" key="3">
    <source>
        <dbReference type="PROSITE" id="PS50287"/>
    </source>
</evidence>
<dbReference type="Proteomes" id="UP001145742">
    <property type="component" value="Unassembled WGS sequence"/>
</dbReference>